<evidence type="ECO:0000313" key="3">
    <source>
        <dbReference type="Proteomes" id="UP001499909"/>
    </source>
</evidence>
<organism evidence="2 3">
    <name type="scientific">Hymenobacter algoricola</name>
    <dbReference type="NCBI Taxonomy" id="486267"/>
    <lineage>
        <taxon>Bacteria</taxon>
        <taxon>Pseudomonadati</taxon>
        <taxon>Bacteroidota</taxon>
        <taxon>Cytophagia</taxon>
        <taxon>Cytophagales</taxon>
        <taxon>Hymenobacteraceae</taxon>
        <taxon>Hymenobacter</taxon>
    </lineage>
</organism>
<protein>
    <submittedName>
        <fullName evidence="2">Alpha/beta hydrolase</fullName>
    </submittedName>
</protein>
<keyword evidence="3" id="KW-1185">Reference proteome</keyword>
<gene>
    <name evidence="2" type="ORF">GCM10022406_15040</name>
</gene>
<dbReference type="EMBL" id="BAABDH010000022">
    <property type="protein sequence ID" value="GAA3930703.1"/>
    <property type="molecule type" value="Genomic_DNA"/>
</dbReference>
<dbReference type="PANTHER" id="PTHR43798">
    <property type="entry name" value="MONOACYLGLYCEROL LIPASE"/>
    <property type="match status" value="1"/>
</dbReference>
<dbReference type="Proteomes" id="UP001499909">
    <property type="component" value="Unassembled WGS sequence"/>
</dbReference>
<dbReference type="Gene3D" id="3.40.50.1820">
    <property type="entry name" value="alpha/beta hydrolase"/>
    <property type="match status" value="1"/>
</dbReference>
<dbReference type="GO" id="GO:0016787">
    <property type="term" value="F:hydrolase activity"/>
    <property type="evidence" value="ECO:0007669"/>
    <property type="project" value="UniProtKB-KW"/>
</dbReference>
<keyword evidence="2" id="KW-0378">Hydrolase</keyword>
<reference evidence="3" key="1">
    <citation type="journal article" date="2019" name="Int. J. Syst. Evol. Microbiol.">
        <title>The Global Catalogue of Microorganisms (GCM) 10K type strain sequencing project: providing services to taxonomists for standard genome sequencing and annotation.</title>
        <authorList>
            <consortium name="The Broad Institute Genomics Platform"/>
            <consortium name="The Broad Institute Genome Sequencing Center for Infectious Disease"/>
            <person name="Wu L."/>
            <person name="Ma J."/>
        </authorList>
    </citation>
    <scope>NUCLEOTIDE SEQUENCE [LARGE SCALE GENOMIC DNA]</scope>
    <source>
        <strain evidence="3">JCM 17214</strain>
    </source>
</reference>
<dbReference type="InterPro" id="IPR000073">
    <property type="entry name" value="AB_hydrolase_1"/>
</dbReference>
<comment type="caution">
    <text evidence="2">The sequence shown here is derived from an EMBL/GenBank/DDBJ whole genome shotgun (WGS) entry which is preliminary data.</text>
</comment>
<dbReference type="SUPFAM" id="SSF53474">
    <property type="entry name" value="alpha/beta-Hydrolases"/>
    <property type="match status" value="1"/>
</dbReference>
<accession>A0ABP7MV05</accession>
<proteinExistence type="predicted"/>
<dbReference type="RefSeq" id="WP_345112260.1">
    <property type="nucleotide sequence ID" value="NZ_BAABDH010000022.1"/>
</dbReference>
<dbReference type="PANTHER" id="PTHR43798:SF5">
    <property type="entry name" value="MONOACYLGLYCEROL LIPASE ABHD6"/>
    <property type="match status" value="1"/>
</dbReference>
<evidence type="ECO:0000259" key="1">
    <source>
        <dbReference type="Pfam" id="PF12697"/>
    </source>
</evidence>
<evidence type="ECO:0000313" key="2">
    <source>
        <dbReference type="EMBL" id="GAA3930703.1"/>
    </source>
</evidence>
<name>A0ABP7MV05_9BACT</name>
<sequence length="232" mass="24867">MKPHLLLLHGALGSAKQLQPLARDLAQYCQVHTFSFSGHGGRPLVADEFTMLGFAREVQQYISQQQLPAVHVFGYSMGGYAALLSALLVPGTIKSITALGTKFDWSPAMVAAETRLLDPAKIQEKVPQFGEQLERTHAPTPWSAVVEATAAMLRQLANDPPLTAASLADIRIPVQVLVGELDKTAGVDASAQFAASLPYATCETIMNTPHPLERVNPDFLAGRIVGFIAAVV</sequence>
<dbReference type="Pfam" id="PF12697">
    <property type="entry name" value="Abhydrolase_6"/>
    <property type="match status" value="1"/>
</dbReference>
<feature type="domain" description="AB hydrolase-1" evidence="1">
    <location>
        <begin position="5"/>
        <end position="212"/>
    </location>
</feature>
<dbReference type="InterPro" id="IPR050266">
    <property type="entry name" value="AB_hydrolase_sf"/>
</dbReference>
<dbReference type="InterPro" id="IPR029058">
    <property type="entry name" value="AB_hydrolase_fold"/>
</dbReference>